<keyword evidence="14" id="KW-1185">Reference proteome</keyword>
<keyword evidence="7 11" id="KW-0547">Nucleotide-binding</keyword>
<dbReference type="KEGG" id="sect:A359_05120"/>
<comment type="pathway">
    <text evidence="2 11">Cofactor biosynthesis; NAD(+) biosynthesis; deamido-NAD(+) from nicotinate D-ribonucleotide: step 1/1.</text>
</comment>
<evidence type="ECO:0000256" key="11">
    <source>
        <dbReference type="HAMAP-Rule" id="MF_00244"/>
    </source>
</evidence>
<dbReference type="GO" id="GO:0005524">
    <property type="term" value="F:ATP binding"/>
    <property type="evidence" value="ECO:0007669"/>
    <property type="project" value="UniProtKB-KW"/>
</dbReference>
<sequence>MTNGTLRAFYGGTFDPIHYGHLLPVIALARLVNLQKVILLPNHVPPHRPQPVASAYQRLSMARLAIAELPGTLFSLDDREIRRPIPSWTVDTFEDLRGEYGPNATLGFIIGEDSLQTLPQWHRGLALLDLCHILVCLRPHHNDLMNSGEGDNYWLTSRLTRNPQALYQQPSGMIYCPSTPIFSISASDIRARYRQGRACDGLLPSSVCLYIHEQGLYR</sequence>
<keyword evidence="5 11" id="KW-0808">Transferase</keyword>
<keyword evidence="9 11" id="KW-0520">NAD</keyword>
<comment type="catalytic activity">
    <reaction evidence="10 11">
        <text>nicotinate beta-D-ribonucleotide + ATP + H(+) = deamido-NAD(+) + diphosphate</text>
        <dbReference type="Rhea" id="RHEA:22860"/>
        <dbReference type="ChEBI" id="CHEBI:15378"/>
        <dbReference type="ChEBI" id="CHEBI:30616"/>
        <dbReference type="ChEBI" id="CHEBI:33019"/>
        <dbReference type="ChEBI" id="CHEBI:57502"/>
        <dbReference type="ChEBI" id="CHEBI:58437"/>
        <dbReference type="EC" id="2.7.7.18"/>
    </reaction>
</comment>
<dbReference type="UniPathway" id="UPA00253">
    <property type="reaction ID" value="UER00332"/>
</dbReference>
<evidence type="ECO:0000256" key="8">
    <source>
        <dbReference type="ARBA" id="ARBA00022840"/>
    </source>
</evidence>
<comment type="similarity">
    <text evidence="3 11">Belongs to the NadD family.</text>
</comment>
<dbReference type="AlphaFoldDB" id="J3Z3V5"/>
<dbReference type="Gene3D" id="3.40.50.620">
    <property type="entry name" value="HUPs"/>
    <property type="match status" value="1"/>
</dbReference>
<evidence type="ECO:0000256" key="4">
    <source>
        <dbReference type="ARBA" id="ARBA00022642"/>
    </source>
</evidence>
<dbReference type="PATRIC" id="fig|1199245.3.peg.626"/>
<dbReference type="EC" id="2.7.7.18" evidence="11"/>
<dbReference type="HAMAP" id="MF_00244">
    <property type="entry name" value="NaMN_adenylyltr"/>
    <property type="match status" value="1"/>
</dbReference>
<dbReference type="GO" id="GO:0009435">
    <property type="term" value="P:NAD+ biosynthetic process"/>
    <property type="evidence" value="ECO:0007669"/>
    <property type="project" value="UniProtKB-UniRule"/>
</dbReference>
<proteinExistence type="inferred from homology"/>
<dbReference type="InterPro" id="IPR004821">
    <property type="entry name" value="Cyt_trans-like"/>
</dbReference>
<evidence type="ECO:0000256" key="5">
    <source>
        <dbReference type="ARBA" id="ARBA00022679"/>
    </source>
</evidence>
<dbReference type="InterPro" id="IPR014729">
    <property type="entry name" value="Rossmann-like_a/b/a_fold"/>
</dbReference>
<protein>
    <recommendedName>
        <fullName evidence="11">Probable nicotinate-nucleotide adenylyltransferase</fullName>
        <ecNumber evidence="11">2.7.7.18</ecNumber>
    </recommendedName>
    <alternativeName>
        <fullName evidence="11">Deamido-NAD(+) diphosphorylase</fullName>
    </alternativeName>
    <alternativeName>
        <fullName evidence="11">Deamido-NAD(+) pyrophosphorylase</fullName>
    </alternativeName>
    <alternativeName>
        <fullName evidence="11">Nicotinate mononucleotide adenylyltransferase</fullName>
        <shortName evidence="11">NaMN adenylyltransferase</shortName>
    </alternativeName>
</protein>
<evidence type="ECO:0000313" key="13">
    <source>
        <dbReference type="EMBL" id="AFP84904.1"/>
    </source>
</evidence>
<dbReference type="NCBIfam" id="TIGR00125">
    <property type="entry name" value="cyt_tran_rel"/>
    <property type="match status" value="1"/>
</dbReference>
<evidence type="ECO:0000313" key="14">
    <source>
        <dbReference type="Proteomes" id="UP000003936"/>
    </source>
</evidence>
<evidence type="ECO:0000256" key="6">
    <source>
        <dbReference type="ARBA" id="ARBA00022695"/>
    </source>
</evidence>
<keyword evidence="6 11" id="KW-0548">Nucleotidyltransferase</keyword>
<dbReference type="PANTHER" id="PTHR39321:SF3">
    <property type="entry name" value="PHOSPHOPANTETHEINE ADENYLYLTRANSFERASE"/>
    <property type="match status" value="1"/>
</dbReference>
<feature type="domain" description="Cytidyltransferase-like" evidence="12">
    <location>
        <begin position="9"/>
        <end position="192"/>
    </location>
</feature>
<dbReference type="HOGENOM" id="CLU_069765_0_0_6"/>
<dbReference type="GO" id="GO:0004515">
    <property type="term" value="F:nicotinate-nucleotide adenylyltransferase activity"/>
    <property type="evidence" value="ECO:0007669"/>
    <property type="project" value="UniProtKB-UniRule"/>
</dbReference>
<evidence type="ECO:0000256" key="3">
    <source>
        <dbReference type="ARBA" id="ARBA00009014"/>
    </source>
</evidence>
<dbReference type="CDD" id="cd02165">
    <property type="entry name" value="NMNAT"/>
    <property type="match status" value="1"/>
</dbReference>
<dbReference type="EMBL" id="CP003546">
    <property type="protein sequence ID" value="AFP84904.1"/>
    <property type="molecule type" value="Genomic_DNA"/>
</dbReference>
<evidence type="ECO:0000256" key="9">
    <source>
        <dbReference type="ARBA" id="ARBA00023027"/>
    </source>
</evidence>
<dbReference type="RefSeq" id="WP_014888202.1">
    <property type="nucleotide sequence ID" value="NC_018419.1"/>
</dbReference>
<dbReference type="InterPro" id="IPR005248">
    <property type="entry name" value="NadD/NMNAT"/>
</dbReference>
<dbReference type="Pfam" id="PF01467">
    <property type="entry name" value="CTP_transf_like"/>
    <property type="match status" value="1"/>
</dbReference>
<dbReference type="NCBIfam" id="TIGR00482">
    <property type="entry name" value="nicotinate (nicotinamide) nucleotide adenylyltransferase"/>
    <property type="match status" value="1"/>
</dbReference>
<evidence type="ECO:0000259" key="12">
    <source>
        <dbReference type="Pfam" id="PF01467"/>
    </source>
</evidence>
<evidence type="ECO:0000256" key="1">
    <source>
        <dbReference type="ARBA" id="ARBA00002324"/>
    </source>
</evidence>
<accession>J3Z3V5</accession>
<gene>
    <name evidence="11" type="primary">nadD</name>
    <name evidence="13" type="ORF">A359_05120</name>
</gene>
<organism evidence="13 14">
    <name type="scientific">secondary endosymbiont of Ctenarytaina eucalypti</name>
    <dbReference type="NCBI Taxonomy" id="1199245"/>
    <lineage>
        <taxon>Bacteria</taxon>
        <taxon>Pseudomonadati</taxon>
        <taxon>Pseudomonadota</taxon>
        <taxon>Gammaproteobacteria</taxon>
        <taxon>Enterobacterales</taxon>
        <taxon>Enterobacteriaceae</taxon>
        <taxon>aphid secondary symbionts</taxon>
    </lineage>
</organism>
<comment type="function">
    <text evidence="1 11">Catalyzes the reversible adenylation of nicotinate mononucleotide (NaMN) to nicotinic acid adenine dinucleotide (NaAD).</text>
</comment>
<dbReference type="PANTHER" id="PTHR39321">
    <property type="entry name" value="NICOTINATE-NUCLEOTIDE ADENYLYLTRANSFERASE-RELATED"/>
    <property type="match status" value="1"/>
</dbReference>
<evidence type="ECO:0000256" key="10">
    <source>
        <dbReference type="ARBA" id="ARBA00048721"/>
    </source>
</evidence>
<dbReference type="SUPFAM" id="SSF52374">
    <property type="entry name" value="Nucleotidylyl transferase"/>
    <property type="match status" value="1"/>
</dbReference>
<keyword evidence="4 11" id="KW-0662">Pyridine nucleotide biosynthesis</keyword>
<reference evidence="13 14" key="1">
    <citation type="journal article" date="2012" name="Mol. Biol. Evol.">
        <title>Genome reduction and co-evolution between the primary and secondary bacterial symbionts of psyllids.</title>
        <authorList>
            <person name="Sloan D.B."/>
            <person name="Moran N.A."/>
        </authorList>
    </citation>
    <scope>NUCLEOTIDE SEQUENCE [LARGE SCALE GENOMIC DNA]</scope>
    <source>
        <strain evidence="13">Ceuc_S</strain>
    </source>
</reference>
<keyword evidence="8 11" id="KW-0067">ATP-binding</keyword>
<evidence type="ECO:0000256" key="2">
    <source>
        <dbReference type="ARBA" id="ARBA00005019"/>
    </source>
</evidence>
<name>J3Z3V5_9ENTR</name>
<dbReference type="STRING" id="1199245.A359_05120"/>
<evidence type="ECO:0000256" key="7">
    <source>
        <dbReference type="ARBA" id="ARBA00022741"/>
    </source>
</evidence>
<dbReference type="Proteomes" id="UP000003936">
    <property type="component" value="Chromosome"/>
</dbReference>
<dbReference type="NCBIfam" id="NF000839">
    <property type="entry name" value="PRK00071.1-1"/>
    <property type="match status" value="1"/>
</dbReference>